<accession>A0A1G6PXB8</accession>
<organism evidence="2 3">
    <name type="scientific">Terribacillus halophilus</name>
    <dbReference type="NCBI Taxonomy" id="361279"/>
    <lineage>
        <taxon>Bacteria</taxon>
        <taxon>Bacillati</taxon>
        <taxon>Bacillota</taxon>
        <taxon>Bacilli</taxon>
        <taxon>Bacillales</taxon>
        <taxon>Bacillaceae</taxon>
        <taxon>Terribacillus</taxon>
    </lineage>
</organism>
<proteinExistence type="inferred from homology"/>
<keyword evidence="3" id="KW-1185">Reference proteome</keyword>
<dbReference type="NCBIfam" id="TIGR03930">
    <property type="entry name" value="WXG100_ESAT6"/>
    <property type="match status" value="1"/>
</dbReference>
<dbReference type="InterPro" id="IPR036689">
    <property type="entry name" value="ESAT-6-like_sf"/>
</dbReference>
<name>A0A1G6PXB8_9BACI</name>
<dbReference type="Proteomes" id="UP000198666">
    <property type="component" value="Unassembled WGS sequence"/>
</dbReference>
<dbReference type="RefSeq" id="WP_093727062.1">
    <property type="nucleotide sequence ID" value="NZ_FMZB01000004.1"/>
</dbReference>
<dbReference type="SUPFAM" id="SSF140453">
    <property type="entry name" value="EsxAB dimer-like"/>
    <property type="match status" value="1"/>
</dbReference>
<dbReference type="STRING" id="361279.SAMN05421663_104284"/>
<dbReference type="Pfam" id="PF06013">
    <property type="entry name" value="WXG100"/>
    <property type="match status" value="1"/>
</dbReference>
<dbReference type="InterPro" id="IPR010310">
    <property type="entry name" value="T7SS_ESAT-6-like"/>
</dbReference>
<dbReference type="AlphaFoldDB" id="A0A1G6PXB8"/>
<dbReference type="OrthoDB" id="4978934at2"/>
<reference evidence="3" key="1">
    <citation type="submission" date="2016-10" db="EMBL/GenBank/DDBJ databases">
        <authorList>
            <person name="Varghese N."/>
            <person name="Submissions S."/>
        </authorList>
    </citation>
    <scope>NUCLEOTIDE SEQUENCE [LARGE SCALE GENOMIC DNA]</scope>
    <source>
        <strain evidence="3">DSM 21620</strain>
    </source>
</reference>
<gene>
    <name evidence="2" type="ORF">SAMN05421663_104284</name>
</gene>
<protein>
    <recommendedName>
        <fullName evidence="1">ESAT-6-like protein</fullName>
    </recommendedName>
</protein>
<evidence type="ECO:0000313" key="3">
    <source>
        <dbReference type="Proteomes" id="UP000198666"/>
    </source>
</evidence>
<evidence type="ECO:0000256" key="1">
    <source>
        <dbReference type="RuleBase" id="RU362001"/>
    </source>
</evidence>
<evidence type="ECO:0000313" key="2">
    <source>
        <dbReference type="EMBL" id="SDC84304.1"/>
    </source>
</evidence>
<comment type="similarity">
    <text evidence="1">Belongs to the WXG100 family.</text>
</comment>
<dbReference type="Gene3D" id="1.10.287.1060">
    <property type="entry name" value="ESAT-6-like"/>
    <property type="match status" value="1"/>
</dbReference>
<dbReference type="EMBL" id="FMZB01000004">
    <property type="protein sequence ID" value="SDC84304.1"/>
    <property type="molecule type" value="Genomic_DNA"/>
</dbReference>
<sequence length="98" mass="11473">MAGQIRMTPEQLQNHAKRYRNSSQQIDSILDDLSALQVQLRSEWEGRAFDRFDDQFIQLKPKVQEFSQLMLDIQLQLEKTAQAVQDQDEALSQNFGFK</sequence>